<keyword evidence="4" id="KW-1185">Reference proteome</keyword>
<dbReference type="PANTHER" id="PTHR10559:SF18">
    <property type="entry name" value="TRANSCOBALAMIN II"/>
    <property type="match status" value="1"/>
</dbReference>
<dbReference type="Pfam" id="PF14478">
    <property type="entry name" value="DUF4430"/>
    <property type="match status" value="1"/>
</dbReference>
<organism evidence="3 4">
    <name type="scientific">Lymnaea stagnalis</name>
    <name type="common">Great pond snail</name>
    <name type="synonym">Helix stagnalis</name>
    <dbReference type="NCBI Taxonomy" id="6523"/>
    <lineage>
        <taxon>Eukaryota</taxon>
        <taxon>Metazoa</taxon>
        <taxon>Spiralia</taxon>
        <taxon>Lophotrochozoa</taxon>
        <taxon>Mollusca</taxon>
        <taxon>Gastropoda</taxon>
        <taxon>Heterobranchia</taxon>
        <taxon>Euthyneura</taxon>
        <taxon>Panpulmonata</taxon>
        <taxon>Hygrophila</taxon>
        <taxon>Lymnaeoidea</taxon>
        <taxon>Lymnaeidae</taxon>
        <taxon>Lymnaea</taxon>
    </lineage>
</organism>
<dbReference type="EMBL" id="CAXITT010000702">
    <property type="protein sequence ID" value="CAL1545367.1"/>
    <property type="molecule type" value="Genomic_DNA"/>
</dbReference>
<evidence type="ECO:0000259" key="2">
    <source>
        <dbReference type="Pfam" id="PF14478"/>
    </source>
</evidence>
<dbReference type="InterPro" id="IPR051588">
    <property type="entry name" value="Cobalamin_Transport"/>
</dbReference>
<dbReference type="Proteomes" id="UP001497497">
    <property type="component" value="Unassembled WGS sequence"/>
</dbReference>
<comment type="caution">
    <text evidence="3">The sequence shown here is derived from an EMBL/GenBank/DDBJ whole genome shotgun (WGS) entry which is preliminary data.</text>
</comment>
<keyword evidence="1" id="KW-0732">Signal</keyword>
<proteinExistence type="predicted"/>
<feature type="chain" id="PRO_5043808143" description="Transcobalamin-like C-terminal domain-containing protein" evidence="1">
    <location>
        <begin position="23"/>
        <end position="162"/>
    </location>
</feature>
<dbReference type="InterPro" id="IPR027954">
    <property type="entry name" value="Transcobalamin-like_C"/>
</dbReference>
<evidence type="ECO:0000313" key="4">
    <source>
        <dbReference type="Proteomes" id="UP001497497"/>
    </source>
</evidence>
<evidence type="ECO:0000313" key="3">
    <source>
        <dbReference type="EMBL" id="CAL1545367.1"/>
    </source>
</evidence>
<gene>
    <name evidence="3" type="ORF">GSLYS_00018850001</name>
</gene>
<feature type="signal peptide" evidence="1">
    <location>
        <begin position="1"/>
        <end position="22"/>
    </location>
</feature>
<feature type="domain" description="Transcobalamin-like C-terminal" evidence="2">
    <location>
        <begin position="90"/>
        <end position="147"/>
    </location>
</feature>
<name>A0AAV2IEN8_LYMST</name>
<accession>A0AAV2IEN8</accession>
<dbReference type="AlphaFoldDB" id="A0AAV2IEN8"/>
<evidence type="ECO:0000256" key="1">
    <source>
        <dbReference type="SAM" id="SignalP"/>
    </source>
</evidence>
<sequence length="162" mass="18208">MHRLFQVWWLGVVLAVLPLCDTCWRPIQVAMTKGSCGVCGDNIQVSFTVRNKLQVPYFESRHTVSDLPQRELIHFLERAAESNSQFSFTVDYHQGMGYFITRMNGLAASAPKKTFWKMISSSSGEMLPLGVSQYIPKNKESITFDFTSWAAPAPTLANTSAH</sequence>
<protein>
    <recommendedName>
        <fullName evidence="2">Transcobalamin-like C-terminal domain-containing protein</fullName>
    </recommendedName>
</protein>
<dbReference type="Gene3D" id="2.170.130.30">
    <property type="match status" value="1"/>
</dbReference>
<reference evidence="3 4" key="1">
    <citation type="submission" date="2024-04" db="EMBL/GenBank/DDBJ databases">
        <authorList>
            <consortium name="Genoscope - CEA"/>
            <person name="William W."/>
        </authorList>
    </citation>
    <scope>NUCLEOTIDE SEQUENCE [LARGE SCALE GENOMIC DNA]</scope>
</reference>
<dbReference type="PANTHER" id="PTHR10559">
    <property type="entry name" value="TRANSCOBALAMIN-1/GASTRIC INTRINSIC FACTOR"/>
    <property type="match status" value="1"/>
</dbReference>